<dbReference type="PANTHER" id="PTHR43433:SF5">
    <property type="entry name" value="AB HYDROLASE-1 DOMAIN-CONTAINING PROTEIN"/>
    <property type="match status" value="1"/>
</dbReference>
<accession>A0A1I1FJU7</accession>
<dbReference type="Gene3D" id="3.40.50.1820">
    <property type="entry name" value="alpha/beta hydrolase"/>
    <property type="match status" value="1"/>
</dbReference>
<dbReference type="InterPro" id="IPR000073">
    <property type="entry name" value="AB_hydrolase_1"/>
</dbReference>
<dbReference type="InterPro" id="IPR050471">
    <property type="entry name" value="AB_hydrolase"/>
</dbReference>
<gene>
    <name evidence="2" type="ORF">SAMN05444422_103328</name>
</gene>
<reference evidence="3" key="1">
    <citation type="submission" date="2016-10" db="EMBL/GenBank/DDBJ databases">
        <authorList>
            <person name="Varghese N."/>
            <person name="Submissions S."/>
        </authorList>
    </citation>
    <scope>NUCLEOTIDE SEQUENCE [LARGE SCALE GENOMIC DNA]</scope>
    <source>
        <strain evidence="3">DSM 13078</strain>
    </source>
</reference>
<dbReference type="Proteomes" id="UP000199161">
    <property type="component" value="Unassembled WGS sequence"/>
</dbReference>
<evidence type="ECO:0000313" key="3">
    <source>
        <dbReference type="Proteomes" id="UP000199161"/>
    </source>
</evidence>
<dbReference type="PANTHER" id="PTHR43433">
    <property type="entry name" value="HYDROLASE, ALPHA/BETA FOLD FAMILY PROTEIN"/>
    <property type="match status" value="1"/>
</dbReference>
<dbReference type="OrthoDB" id="111592at2157"/>
<evidence type="ECO:0000313" key="2">
    <source>
        <dbReference type="EMBL" id="SFB97948.1"/>
    </source>
</evidence>
<organism evidence="2 3">
    <name type="scientific">Natronobacterium haloterrestre</name>
    <name type="common">Halobiforma haloterrestris</name>
    <dbReference type="NCBI Taxonomy" id="148448"/>
    <lineage>
        <taxon>Archaea</taxon>
        <taxon>Methanobacteriati</taxon>
        <taxon>Methanobacteriota</taxon>
        <taxon>Stenosarchaea group</taxon>
        <taxon>Halobacteria</taxon>
        <taxon>Halobacteriales</taxon>
        <taxon>Natrialbaceae</taxon>
        <taxon>Natronobacterium</taxon>
    </lineage>
</organism>
<protein>
    <submittedName>
        <fullName evidence="2">Pimeloyl-ACP methyl ester carboxylesterase</fullName>
    </submittedName>
</protein>
<dbReference type="AlphaFoldDB" id="A0A1I1FJU7"/>
<dbReference type="EMBL" id="FOKW01000003">
    <property type="protein sequence ID" value="SFB97948.1"/>
    <property type="molecule type" value="Genomic_DNA"/>
</dbReference>
<dbReference type="Pfam" id="PF00561">
    <property type="entry name" value="Abhydrolase_1"/>
    <property type="match status" value="1"/>
</dbReference>
<dbReference type="InterPro" id="IPR029058">
    <property type="entry name" value="AB_hydrolase_fold"/>
</dbReference>
<evidence type="ECO:0000259" key="1">
    <source>
        <dbReference type="Pfam" id="PF00561"/>
    </source>
</evidence>
<dbReference type="SUPFAM" id="SSF53474">
    <property type="entry name" value="alpha/beta-Hydrolases"/>
    <property type="match status" value="1"/>
</dbReference>
<feature type="domain" description="AB hydrolase-1" evidence="1">
    <location>
        <begin position="23"/>
        <end position="252"/>
    </location>
</feature>
<sequence length="274" mass="30199">MPTANRDGTSIAYEVDGPADGEPVVFVEGLGYGRWMWRWQRRVLSEEYRTILPDNRGTGESDAPSGPYTIEGMAADLEAVLADVGVEEAHVVGASMGGMIAQTYALEYDRAATISLLCTSPGGPEAEPVPERTQQRLLDVPEGADERETIRYRMEPAVSDGFYDENPDLVDRIVDWRLESDADEEPRAAQAAAVEAFDESDRVSDLEVPALVLHGTEDRVVPVENAELLAERLPDASLALCEGGPHLFFIEESAWVNERLREFLSRHPLEEGRA</sequence>
<dbReference type="PRINTS" id="PR00111">
    <property type="entry name" value="ABHYDROLASE"/>
</dbReference>
<name>A0A1I1FJU7_NATHA</name>
<keyword evidence="3" id="KW-1185">Reference proteome</keyword>
<proteinExistence type="predicted"/>
<dbReference type="RefSeq" id="WP_089786947.1">
    <property type="nucleotide sequence ID" value="NZ_FOKW01000003.1"/>
</dbReference>